<dbReference type="Gene3D" id="6.10.140.1020">
    <property type="match status" value="1"/>
</dbReference>
<dbReference type="Proteomes" id="UP001281761">
    <property type="component" value="Unassembled WGS sequence"/>
</dbReference>
<reference evidence="2 3" key="1">
    <citation type="journal article" date="2022" name="bioRxiv">
        <title>Genomics of Preaxostyla Flagellates Illuminates Evolutionary Transitions and the Path Towards Mitochondrial Loss.</title>
        <authorList>
            <person name="Novak L.V.F."/>
            <person name="Treitli S.C."/>
            <person name="Pyrih J."/>
            <person name="Halakuc P."/>
            <person name="Pipaliya S.V."/>
            <person name="Vacek V."/>
            <person name="Brzon O."/>
            <person name="Soukal P."/>
            <person name="Eme L."/>
            <person name="Dacks J.B."/>
            <person name="Karnkowska A."/>
            <person name="Elias M."/>
            <person name="Hampl V."/>
        </authorList>
    </citation>
    <scope>NUCLEOTIDE SEQUENCE [LARGE SCALE GENOMIC DNA]</scope>
    <source>
        <strain evidence="2">NAU3</strain>
        <tissue evidence="2">Gut</tissue>
    </source>
</reference>
<feature type="compositionally biased region" description="Acidic residues" evidence="1">
    <location>
        <begin position="321"/>
        <end position="334"/>
    </location>
</feature>
<sequence>MISTVENVLTSSDSPILLNEFTLKCNLQPEDLQTLQEAGKITIFSVNSSGMKVQFVMHQNWMNVHYSAEPIPEFLESSTKPPIRPEFGKKTSISRTPLTPKRTLASSNTPPTQRTLAGDLTPQRTIGLRKSLPFKSPRKISDSPLPLTQSTGPSQPPQSTPAVLSVSTTPMKGPLHPVSTIKPSIQCDPLLRQLNLLQPHDVSKNDDLVMLRAKLKPFTFPLYPSFTLDPHNKDAEKFHCSVDAFLLEKEKAANGSQPSEEDAKIKELQVLCTKWKGVCIDVTQELYAKTKDSLKSMLESEWSPISDREGWSSWNQMERTNDEEHDLDDPDDVEQPIQKQKRQASVGLFLDMMRIPRDLLGYQNDSDDFV</sequence>
<name>A0ABQ9XWZ6_9EUKA</name>
<gene>
    <name evidence="2" type="ORF">BLNAU_8969</name>
</gene>
<evidence type="ECO:0000313" key="3">
    <source>
        <dbReference type="Proteomes" id="UP001281761"/>
    </source>
</evidence>
<feature type="compositionally biased region" description="Polar residues" evidence="1">
    <location>
        <begin position="104"/>
        <end position="115"/>
    </location>
</feature>
<keyword evidence="3" id="KW-1185">Reference proteome</keyword>
<protein>
    <submittedName>
        <fullName evidence="2">Uncharacterized protein</fullName>
    </submittedName>
</protein>
<accession>A0ABQ9XWZ6</accession>
<feature type="region of interest" description="Disordered" evidence="1">
    <location>
        <begin position="77"/>
        <end position="165"/>
    </location>
</feature>
<comment type="caution">
    <text evidence="2">The sequence shown here is derived from an EMBL/GenBank/DDBJ whole genome shotgun (WGS) entry which is preliminary data.</text>
</comment>
<dbReference type="EMBL" id="JARBJD010000060">
    <property type="protein sequence ID" value="KAK2955993.1"/>
    <property type="molecule type" value="Genomic_DNA"/>
</dbReference>
<evidence type="ECO:0000256" key="1">
    <source>
        <dbReference type="SAM" id="MobiDB-lite"/>
    </source>
</evidence>
<feature type="region of interest" description="Disordered" evidence="1">
    <location>
        <begin position="320"/>
        <end position="342"/>
    </location>
</feature>
<organism evidence="2 3">
    <name type="scientific">Blattamonas nauphoetae</name>
    <dbReference type="NCBI Taxonomy" id="2049346"/>
    <lineage>
        <taxon>Eukaryota</taxon>
        <taxon>Metamonada</taxon>
        <taxon>Preaxostyla</taxon>
        <taxon>Oxymonadida</taxon>
        <taxon>Blattamonas</taxon>
    </lineage>
</organism>
<evidence type="ECO:0000313" key="2">
    <source>
        <dbReference type="EMBL" id="KAK2955993.1"/>
    </source>
</evidence>
<proteinExistence type="predicted"/>